<reference evidence="3" key="1">
    <citation type="journal article" date="2017" name="Nat. Microbiol.">
        <title>Global analysis of biosynthetic gene clusters reveals vast potential of secondary metabolite production in Penicillium species.</title>
        <authorList>
            <person name="Nielsen J.C."/>
            <person name="Grijseels S."/>
            <person name="Prigent S."/>
            <person name="Ji B."/>
            <person name="Dainat J."/>
            <person name="Nielsen K.F."/>
            <person name="Frisvad J.C."/>
            <person name="Workman M."/>
            <person name="Nielsen J."/>
        </authorList>
    </citation>
    <scope>NUCLEOTIDE SEQUENCE [LARGE SCALE GENOMIC DNA]</scope>
    <source>
        <strain evidence="3">IBT 29525</strain>
    </source>
</reference>
<dbReference type="EMBL" id="MDYO01000360">
    <property type="protein sequence ID" value="OQD78870.1"/>
    <property type="molecule type" value="Genomic_DNA"/>
</dbReference>
<dbReference type="Proteomes" id="UP000191612">
    <property type="component" value="Unassembled WGS sequence"/>
</dbReference>
<evidence type="ECO:0000313" key="3">
    <source>
        <dbReference type="Proteomes" id="UP000191612"/>
    </source>
</evidence>
<keyword evidence="3" id="KW-1185">Reference proteome</keyword>
<organism evidence="2 3">
    <name type="scientific">Penicillium solitum</name>
    <dbReference type="NCBI Taxonomy" id="60172"/>
    <lineage>
        <taxon>Eukaryota</taxon>
        <taxon>Fungi</taxon>
        <taxon>Dikarya</taxon>
        <taxon>Ascomycota</taxon>
        <taxon>Pezizomycotina</taxon>
        <taxon>Eurotiomycetes</taxon>
        <taxon>Eurotiomycetidae</taxon>
        <taxon>Eurotiales</taxon>
        <taxon>Aspergillaceae</taxon>
        <taxon>Penicillium</taxon>
    </lineage>
</organism>
<comment type="caution">
    <text evidence="2">The sequence shown here is derived from an EMBL/GenBank/DDBJ whole genome shotgun (WGS) entry which is preliminary data.</text>
</comment>
<name>A0A1V6PPA8_9EURO</name>
<evidence type="ECO:0000313" key="2">
    <source>
        <dbReference type="EMBL" id="OQD78870.1"/>
    </source>
</evidence>
<proteinExistence type="predicted"/>
<feature type="non-terminal residue" evidence="2">
    <location>
        <position position="314"/>
    </location>
</feature>
<accession>A0A1V6PPA8</accession>
<evidence type="ECO:0000256" key="1">
    <source>
        <dbReference type="SAM" id="MobiDB-lite"/>
    </source>
</evidence>
<feature type="region of interest" description="Disordered" evidence="1">
    <location>
        <begin position="1"/>
        <end position="84"/>
    </location>
</feature>
<sequence length="314" mass="35078">PPPIALSPFGLSARPSVTYQIEPSSPTSTQSPPSPRKRPSADLSPGVQPTDKRARITPATERPTYSLQSSLPLVEPPQAPDQADRSQIPLYAVEFPNAAPSVYGSTVFSTHTEAYTNADSGHHTSRSSSCSTADLDYADLRARIHQEEQAVQALMEQPDHRPARRATTNTQTVDVPVHRFGTPSRHWRPAEVAKLEELLREFGTAWQAIWNDNYIGWTKGPKSDWIHPGRDAKKYRYKARNIKIQIMSAQEDVPIYLADVNLNPTEINRVVQGRILHTSARGAQSRPPLPQSTRRTGHYTRKFEQSLFRIPSGH</sequence>
<protein>
    <submittedName>
        <fullName evidence="2">Uncharacterized protein</fullName>
    </submittedName>
</protein>
<dbReference type="AlphaFoldDB" id="A0A1V6PPA8"/>
<feature type="non-terminal residue" evidence="2">
    <location>
        <position position="1"/>
    </location>
</feature>
<gene>
    <name evidence="2" type="ORF">PENSOL_c361G04948</name>
</gene>